<organism evidence="1 2">
    <name type="scientific">Armatimonas rosea</name>
    <dbReference type="NCBI Taxonomy" id="685828"/>
    <lineage>
        <taxon>Bacteria</taxon>
        <taxon>Bacillati</taxon>
        <taxon>Armatimonadota</taxon>
        <taxon>Armatimonadia</taxon>
        <taxon>Armatimonadales</taxon>
        <taxon>Armatimonadaceae</taxon>
        <taxon>Armatimonas</taxon>
    </lineage>
</organism>
<dbReference type="PROSITE" id="PS51318">
    <property type="entry name" value="TAT"/>
    <property type="match status" value="1"/>
</dbReference>
<evidence type="ECO:0008006" key="3">
    <source>
        <dbReference type="Google" id="ProtNLM"/>
    </source>
</evidence>
<protein>
    <recommendedName>
        <fullName evidence="3">DUF1501 domain-containing protein</fullName>
    </recommendedName>
</protein>
<gene>
    <name evidence="1" type="ORF">HNQ39_004026</name>
</gene>
<dbReference type="InterPro" id="IPR006311">
    <property type="entry name" value="TAT_signal"/>
</dbReference>
<evidence type="ECO:0000313" key="2">
    <source>
        <dbReference type="Proteomes" id="UP000520814"/>
    </source>
</evidence>
<dbReference type="Proteomes" id="UP000520814">
    <property type="component" value="Unassembled WGS sequence"/>
</dbReference>
<evidence type="ECO:0000313" key="1">
    <source>
        <dbReference type="EMBL" id="MBB6052205.1"/>
    </source>
</evidence>
<reference evidence="1 2" key="1">
    <citation type="submission" date="2020-08" db="EMBL/GenBank/DDBJ databases">
        <title>Genomic Encyclopedia of Type Strains, Phase IV (KMG-IV): sequencing the most valuable type-strain genomes for metagenomic binning, comparative biology and taxonomic classification.</title>
        <authorList>
            <person name="Goeker M."/>
        </authorList>
    </citation>
    <scope>NUCLEOTIDE SEQUENCE [LARGE SCALE GENOMIC DNA]</scope>
    <source>
        <strain evidence="1 2">DSM 23562</strain>
    </source>
</reference>
<dbReference type="AlphaFoldDB" id="A0A7W9SST7"/>
<keyword evidence="2" id="KW-1185">Reference proteome</keyword>
<comment type="caution">
    <text evidence="1">The sequence shown here is derived from an EMBL/GenBank/DDBJ whole genome shotgun (WGS) entry which is preliminary data.</text>
</comment>
<sequence length="609" mass="68505">MSDYHDIEEGAVEFSECPELGPSVLDTELPKPTVNPWAVTRRDFLRRGATAGLTLGAADFLGYLLKHGDPNQGAALAASLEAKAAEGADPHYLIYWFVEGGWESYDMFSPLDTDNNIFPKTRLPFEKTSQERYRVLDFNKPGYRVDNQWNGKINYGYLAEAGKSLFPEMAVLSSMHTGQFHSGERLKAHMGSYDLRLQADREPDERSVMQAFAEVYGQSYALPNLSWHWWLSDGELNEVQYTGRKGYYHALGPAHAHTIYAGTPANLRDFLLRMQGSASDVVNRQIEKFLDNAHAGLRKDAEMETIKSYNSARQIYGALASKGKKLDRGALSRLFTDPVLKEKFKVKPVDELITYRSVNGNKARTKFCPATNVQAMMTYELMRENLSCSYFIETRDIRHFDSHHNRKSLWAADGVTPKGQPDQTTGLKEELWEPLLTLVELLKNTPHKVTGKPIWDYTTIVLTSEFGRSIHGDVDDIIKSNLPLSEKKQKIDGQDISEHWFVTSAAFLGPKVKGGTQWGRVGTKTMQAIPLLPDGSLHPDFHPVTGEGPVGWNDKSSARYSLAKETEYRNAIPNHGDVYATALYLCDIPKRSQTGRNDRNPLTYIKKSV</sequence>
<dbReference type="EMBL" id="JACHGW010000004">
    <property type="protein sequence ID" value="MBB6052205.1"/>
    <property type="molecule type" value="Genomic_DNA"/>
</dbReference>
<dbReference type="RefSeq" id="WP_184200813.1">
    <property type="nucleotide sequence ID" value="NZ_JACHGW010000004.1"/>
</dbReference>
<name>A0A7W9SST7_ARMRO</name>
<accession>A0A7W9SST7</accession>
<proteinExistence type="predicted"/>